<reference evidence="1" key="1">
    <citation type="submission" date="2022-10" db="EMBL/GenBank/DDBJ databases">
        <title>Complete Genome of Trichothecium roseum strain YXFP-22015, a Plant Pathogen Isolated from Citrus.</title>
        <authorList>
            <person name="Wang Y."/>
            <person name="Zhu L."/>
        </authorList>
    </citation>
    <scope>NUCLEOTIDE SEQUENCE</scope>
    <source>
        <strain evidence="1">YXFP-22015</strain>
    </source>
</reference>
<evidence type="ECO:0000313" key="1">
    <source>
        <dbReference type="EMBL" id="KAI9904525.1"/>
    </source>
</evidence>
<organism evidence="1 2">
    <name type="scientific">Trichothecium roseum</name>
    <dbReference type="NCBI Taxonomy" id="47278"/>
    <lineage>
        <taxon>Eukaryota</taxon>
        <taxon>Fungi</taxon>
        <taxon>Dikarya</taxon>
        <taxon>Ascomycota</taxon>
        <taxon>Pezizomycotina</taxon>
        <taxon>Sordariomycetes</taxon>
        <taxon>Hypocreomycetidae</taxon>
        <taxon>Hypocreales</taxon>
        <taxon>Hypocreales incertae sedis</taxon>
        <taxon>Trichothecium</taxon>
    </lineage>
</organism>
<proteinExistence type="predicted"/>
<dbReference type="Proteomes" id="UP001163324">
    <property type="component" value="Chromosome 1"/>
</dbReference>
<accession>A0ACC0VDN1</accession>
<dbReference type="EMBL" id="CM047940">
    <property type="protein sequence ID" value="KAI9904525.1"/>
    <property type="molecule type" value="Genomic_DNA"/>
</dbReference>
<evidence type="ECO:0000313" key="2">
    <source>
        <dbReference type="Proteomes" id="UP001163324"/>
    </source>
</evidence>
<gene>
    <name evidence="1" type="ORF">N3K66_001054</name>
</gene>
<name>A0ACC0VDN1_9HYPO</name>
<sequence length="370" mass="41309">MAVQNQDGFRVQVQQELASTPYKATSLTPLTGGTANFIFKATLETPLPDGTAEVAVKHGQGYVASRPSFAIPTSRCEVEKDCLDHLSQLPHSISPAFAIGTPKILHFAPDTNTQVQEYLPDAISLKEYALEHYKAPTSPSFKPQCLQLGRCLGHWLRAFHDWTGEVSAPKEFKETLVRNREMQTLKNTINYKQVLGMADKSEILAPAKEVFQMISDASDAELQDNSKMLPVHGDFWTGNVLLPNIPIEDGVKTPLRVIDWEMAQLGMRPLDLGQMIAEMWQLKLYKDIDAGIWLIEGFANGYGEIDDEFAFRTIIHVGIHLICFGSQTPGWGTKERAEELVKIGRDVVVNAWNTDIDTFKGHPLECLFPE</sequence>
<keyword evidence="2" id="KW-1185">Reference proteome</keyword>
<comment type="caution">
    <text evidence="1">The sequence shown here is derived from an EMBL/GenBank/DDBJ whole genome shotgun (WGS) entry which is preliminary data.</text>
</comment>
<protein>
    <submittedName>
        <fullName evidence="1">Uncharacterized protein</fullName>
    </submittedName>
</protein>